<accession>A0ACC0DCU3</accession>
<evidence type="ECO:0000313" key="2">
    <source>
        <dbReference type="Proteomes" id="UP001497680"/>
    </source>
</evidence>
<evidence type="ECO:0000313" key="1">
    <source>
        <dbReference type="EMBL" id="KAI6090383.1"/>
    </source>
</evidence>
<proteinExistence type="predicted"/>
<gene>
    <name evidence="1" type="ORF">F4821DRAFT_29859</name>
</gene>
<comment type="caution">
    <text evidence="1">The sequence shown here is derived from an EMBL/GenBank/DDBJ whole genome shotgun (WGS) entry which is preliminary data.</text>
</comment>
<name>A0ACC0DCU3_9PEZI</name>
<keyword evidence="2" id="KW-1185">Reference proteome</keyword>
<organism evidence="1 2">
    <name type="scientific">Hypoxylon rubiginosum</name>
    <dbReference type="NCBI Taxonomy" id="110542"/>
    <lineage>
        <taxon>Eukaryota</taxon>
        <taxon>Fungi</taxon>
        <taxon>Dikarya</taxon>
        <taxon>Ascomycota</taxon>
        <taxon>Pezizomycotina</taxon>
        <taxon>Sordariomycetes</taxon>
        <taxon>Xylariomycetidae</taxon>
        <taxon>Xylariales</taxon>
        <taxon>Hypoxylaceae</taxon>
        <taxon>Hypoxylon</taxon>
    </lineage>
</organism>
<protein>
    <submittedName>
        <fullName evidence="1">Pseudouridine synthase</fullName>
    </submittedName>
</protein>
<dbReference type="EMBL" id="MU394291">
    <property type="protein sequence ID" value="KAI6090383.1"/>
    <property type="molecule type" value="Genomic_DNA"/>
</dbReference>
<dbReference type="Proteomes" id="UP001497680">
    <property type="component" value="Unassembled WGS sequence"/>
</dbReference>
<sequence>MATHTAMAQGNDASVRNSFEQRIGILHYVSQKKHGWHGHIRTRFTDFQVHEISKDGEVVHLHDFARNARELAKTETSDQSKATPQTDQSSQLKDEKTTENDAVAATPKTQELQPATSSKQPEGGDGPFTISPSDRTILADLLGQDTAEELIQLRSKADEDKKVRLKDLGAVDIAAISDKSKRSQVHSEVRRIFGGRLDTATGENGSIRATVVSKGRQQRGNRSRNGPPRNNGPSTGQGDDGKFLHFTLYKENRDTMDAIGQIARLLNLKPSFFGTAGTKDRRAVTTQRVSMRRRNPQTLVSINNDRVYGVKIGDFKFENYSIHLGHHSGNEFVIVAKNCHFSGTENLSFEQKLDIAKATIDSALDQVNQNGFINYYGTQRFGTHQIGTQEIGMKILKEDFEGAVQALLSFDPGLLDTPDPSSLPAMHREDASRARACSIFADTGNAQDALKHLPRRCHVESTLMRHLGRQPKDFVGALLSISRGMRTMYVHAYQSLVWNFAASKRWELFGSRVIKGDLVLVESETSASQGDRQNKDDDEEMIHLVDEGPAAEDTTGLMTHILTEEEAASGKYSIFDVVLPSPGWDVVYPDNEIGQFYKDFMAKEENGGLDPQDMLRRQRDFSLPGSYRKLMGKFISTPSASVQAYLNDTDQLVPTDLDLIRSRKAKEAAERTAAQRETNTPQSSAWQGFANNAREIDRQENLARAERRKAEESSETPEIRAKDTWVQTSLDGSNKRIKVSTQTDDIKIGGESGTSQPRGETDVDIEGQQDGANENVPSQTNETESANQDSGDPNSLISTLISQVRAVAVNAFQLLMTAMRAITDSITLKSVEDPTLPESQLGITLKRVKYSTLPESQLGEQTSIATTKDTTGSKPQNEMEQSSSDNTYAPTDRVKGAVDKLEQPTPSTDSNEKKIAVIIRFALNTSQYATIVLRELQGTNPATSTTEVGNEIP</sequence>
<reference evidence="1 2" key="1">
    <citation type="journal article" date="2022" name="New Phytol.">
        <title>Ecological generalism drives hyperdiversity of secondary metabolite gene clusters in xylarialean endophytes.</title>
        <authorList>
            <person name="Franco M.E.E."/>
            <person name="Wisecaver J.H."/>
            <person name="Arnold A.E."/>
            <person name="Ju Y.M."/>
            <person name="Slot J.C."/>
            <person name="Ahrendt S."/>
            <person name="Moore L.P."/>
            <person name="Eastman K.E."/>
            <person name="Scott K."/>
            <person name="Konkel Z."/>
            <person name="Mondo S.J."/>
            <person name="Kuo A."/>
            <person name="Hayes R.D."/>
            <person name="Haridas S."/>
            <person name="Andreopoulos B."/>
            <person name="Riley R."/>
            <person name="LaButti K."/>
            <person name="Pangilinan J."/>
            <person name="Lipzen A."/>
            <person name="Amirebrahimi M."/>
            <person name="Yan J."/>
            <person name="Adam C."/>
            <person name="Keymanesh K."/>
            <person name="Ng V."/>
            <person name="Louie K."/>
            <person name="Northen T."/>
            <person name="Drula E."/>
            <person name="Henrissat B."/>
            <person name="Hsieh H.M."/>
            <person name="Youens-Clark K."/>
            <person name="Lutzoni F."/>
            <person name="Miadlikowska J."/>
            <person name="Eastwood D.C."/>
            <person name="Hamelin R.C."/>
            <person name="Grigoriev I.V."/>
            <person name="U'Ren J.M."/>
        </authorList>
    </citation>
    <scope>NUCLEOTIDE SEQUENCE [LARGE SCALE GENOMIC DNA]</scope>
    <source>
        <strain evidence="1 2">ER1909</strain>
    </source>
</reference>